<evidence type="ECO:0000256" key="1">
    <source>
        <dbReference type="SAM" id="Phobius"/>
    </source>
</evidence>
<evidence type="ECO:0000313" key="3">
    <source>
        <dbReference type="Proteomes" id="UP000321419"/>
    </source>
</evidence>
<proteinExistence type="predicted"/>
<dbReference type="AlphaFoldDB" id="A0A510XRK2"/>
<reference evidence="2 3" key="1">
    <citation type="submission" date="2019-07" db="EMBL/GenBank/DDBJ databases">
        <title>Whole genome shotgun sequence of Pseudoalteromonas espejiana NBRC 102222.</title>
        <authorList>
            <person name="Hosoyama A."/>
            <person name="Uohara A."/>
            <person name="Ohji S."/>
            <person name="Ichikawa N."/>
        </authorList>
    </citation>
    <scope>NUCLEOTIDE SEQUENCE [LARGE SCALE GENOMIC DNA]</scope>
    <source>
        <strain evidence="2 3">NBRC 102222</strain>
    </source>
</reference>
<protein>
    <submittedName>
        <fullName evidence="2">Uncharacterized protein</fullName>
    </submittedName>
</protein>
<feature type="transmembrane region" description="Helical" evidence="1">
    <location>
        <begin position="45"/>
        <end position="63"/>
    </location>
</feature>
<organism evidence="2 3">
    <name type="scientific">Pseudoalteromonas espejiana</name>
    <dbReference type="NCBI Taxonomy" id="28107"/>
    <lineage>
        <taxon>Bacteria</taxon>
        <taxon>Pseudomonadati</taxon>
        <taxon>Pseudomonadota</taxon>
        <taxon>Gammaproteobacteria</taxon>
        <taxon>Alteromonadales</taxon>
        <taxon>Pseudoalteromonadaceae</taxon>
        <taxon>Pseudoalteromonas</taxon>
    </lineage>
</organism>
<keyword evidence="3" id="KW-1185">Reference proteome</keyword>
<feature type="transmembrane region" description="Helical" evidence="1">
    <location>
        <begin position="7"/>
        <end position="25"/>
    </location>
</feature>
<comment type="caution">
    <text evidence="2">The sequence shown here is derived from an EMBL/GenBank/DDBJ whole genome shotgun (WGS) entry which is preliminary data.</text>
</comment>
<dbReference type="OrthoDB" id="6313080at2"/>
<keyword evidence="1" id="KW-1133">Transmembrane helix</keyword>
<accession>A0A510XRK2</accession>
<sequence length="194" mass="22748">MTAKQLFRIIMTSSLLFPPLLFIAWDENLDPPFIANTAYDFLTHKLFPVLSVVLSIAAGMYGYKKYNACITFKSNFKDYLEHDGKLRGWLGILFIPVLVYLWLWAAFCISIKLWAYYYSDNSWQQEYQLVAVEACPTDYEYSCAKLVVLDLNNYRKRSFRWYLDKSKLQRLQNENINIVGVKSPLGAIVHQIQW</sequence>
<gene>
    <name evidence="2" type="ORF">PES01_04980</name>
</gene>
<dbReference type="Proteomes" id="UP000321419">
    <property type="component" value="Unassembled WGS sequence"/>
</dbReference>
<dbReference type="EMBL" id="BJUM01000004">
    <property type="protein sequence ID" value="GEK53653.1"/>
    <property type="molecule type" value="Genomic_DNA"/>
</dbReference>
<keyword evidence="1" id="KW-0472">Membrane</keyword>
<name>A0A510XRK2_9GAMM</name>
<evidence type="ECO:0000313" key="2">
    <source>
        <dbReference type="EMBL" id="GEK53653.1"/>
    </source>
</evidence>
<feature type="transmembrane region" description="Helical" evidence="1">
    <location>
        <begin position="89"/>
        <end position="117"/>
    </location>
</feature>
<keyword evidence="1" id="KW-0812">Transmembrane</keyword>